<dbReference type="PANTHER" id="PTHR11439">
    <property type="entry name" value="GAG-POL-RELATED RETROTRANSPOSON"/>
    <property type="match status" value="1"/>
</dbReference>
<keyword evidence="1" id="KW-0812">Transmembrane</keyword>
<dbReference type="Proteomes" id="UP000594263">
    <property type="component" value="Unplaced"/>
</dbReference>
<proteinExistence type="predicted"/>
<evidence type="ECO:0000313" key="3">
    <source>
        <dbReference type="Proteomes" id="UP000594263"/>
    </source>
</evidence>
<name>A0A7N0TIQ6_KALFE</name>
<dbReference type="OMA" id="THNDHNI"/>
<keyword evidence="1" id="KW-1133">Transmembrane helix</keyword>
<keyword evidence="1" id="KW-0472">Membrane</keyword>
<dbReference type="EnsemblPlants" id="Kaladp0037s0459.1.v1.1">
    <property type="protein sequence ID" value="Kaladp0037s0459.1.v1.1"/>
    <property type="gene ID" value="Kaladp0037s0459.v1.1"/>
</dbReference>
<evidence type="ECO:0000256" key="1">
    <source>
        <dbReference type="SAM" id="Phobius"/>
    </source>
</evidence>
<accession>A0A7N0TIQ6</accession>
<keyword evidence="3" id="KW-1185">Reference proteome</keyword>
<feature type="transmembrane region" description="Helical" evidence="1">
    <location>
        <begin position="14"/>
        <end position="36"/>
    </location>
</feature>
<dbReference type="Gramene" id="Kaladp0037s0459.1.v1.1">
    <property type="protein sequence ID" value="Kaladp0037s0459.1.v1.1"/>
    <property type="gene ID" value="Kaladp0037s0459.v1.1"/>
</dbReference>
<reference evidence="2" key="1">
    <citation type="submission" date="2021-01" db="UniProtKB">
        <authorList>
            <consortium name="EnsemblPlants"/>
        </authorList>
    </citation>
    <scope>IDENTIFICATION</scope>
</reference>
<evidence type="ECO:0000313" key="2">
    <source>
        <dbReference type="EnsemblPlants" id="Kaladp0037s0459.1.v1.1"/>
    </source>
</evidence>
<organism evidence="2 3">
    <name type="scientific">Kalanchoe fedtschenkoi</name>
    <name type="common">Lavender scallops</name>
    <name type="synonym">South American air plant</name>
    <dbReference type="NCBI Taxonomy" id="63787"/>
    <lineage>
        <taxon>Eukaryota</taxon>
        <taxon>Viridiplantae</taxon>
        <taxon>Streptophyta</taxon>
        <taxon>Embryophyta</taxon>
        <taxon>Tracheophyta</taxon>
        <taxon>Spermatophyta</taxon>
        <taxon>Magnoliopsida</taxon>
        <taxon>eudicotyledons</taxon>
        <taxon>Gunneridae</taxon>
        <taxon>Pentapetalae</taxon>
        <taxon>Saxifragales</taxon>
        <taxon>Crassulaceae</taxon>
        <taxon>Kalanchoe</taxon>
    </lineage>
</organism>
<dbReference type="PANTHER" id="PTHR11439:SF511">
    <property type="match status" value="1"/>
</dbReference>
<dbReference type="CDD" id="cd09272">
    <property type="entry name" value="RNase_HI_RT_Ty1"/>
    <property type="match status" value="1"/>
</dbReference>
<protein>
    <submittedName>
        <fullName evidence="2">Uncharacterized protein</fullName>
    </submittedName>
</protein>
<dbReference type="AlphaFoldDB" id="A0A7N0TIQ6"/>
<sequence>MIYNFLFGSSVGKAMLHLLCILPFGVLHFVLSLKLIPLKGYDIFLGRYMTRLFAKGYTETKINTQGFSLIPWKCRKQTTVSGSSVEDEYRALVQLISEVVWLVNIIKSLQVSTPHVNTFCDRKSVITIAFNPVLREPTKHIDWIGFIKMPHLPSSEQPADILTQALPSPLFMHLNVKLAFIQVVGWRSYTGL</sequence>